<evidence type="ECO:0000313" key="10">
    <source>
        <dbReference type="Proteomes" id="UP000218377"/>
    </source>
</evidence>
<evidence type="ECO:0000256" key="1">
    <source>
        <dbReference type="SAM" id="MobiDB-lite"/>
    </source>
</evidence>
<feature type="region of interest" description="Disordered" evidence="1">
    <location>
        <begin position="182"/>
        <end position="201"/>
    </location>
</feature>
<dbReference type="EMBL" id="FXZG01000020">
    <property type="protein sequence ID" value="SMX95802.1"/>
    <property type="molecule type" value="Genomic_DNA"/>
</dbReference>
<evidence type="ECO:0000313" key="12">
    <source>
        <dbReference type="Proteomes" id="UP000234289"/>
    </source>
</evidence>
<evidence type="ECO:0000313" key="13">
    <source>
        <dbReference type="Proteomes" id="UP000234327"/>
    </source>
</evidence>
<keyword evidence="2" id="KW-0472">Membrane</keyword>
<dbReference type="Proteomes" id="UP000218620">
    <property type="component" value="Unassembled WGS sequence"/>
</dbReference>
<reference evidence="7 13" key="2">
    <citation type="submission" date="2017-03" db="EMBL/GenBank/DDBJ databases">
        <authorList>
            <person name="Afonso C.L."/>
            <person name="Miller P.J."/>
            <person name="Scott M.A."/>
            <person name="Spackman E."/>
            <person name="Goraichik I."/>
            <person name="Dimitrov K.M."/>
            <person name="Suarez D.L."/>
            <person name="Swayne D.E."/>
        </authorList>
    </citation>
    <scope>NUCLEOTIDE SEQUENCE [LARGE SCALE GENOMIC DNA]</scope>
    <source>
        <strain evidence="8">6</strain>
        <strain evidence="13">6(3)</strain>
        <strain evidence="7">CNRZ 920</strain>
    </source>
</reference>
<evidence type="ECO:0000313" key="6">
    <source>
        <dbReference type="EMBL" id="PCC45178.1"/>
    </source>
</evidence>
<organism evidence="5 11">
    <name type="scientific">Brevibacterium aurantiacum</name>
    <dbReference type="NCBI Taxonomy" id="273384"/>
    <lineage>
        <taxon>Bacteria</taxon>
        <taxon>Bacillati</taxon>
        <taxon>Actinomycetota</taxon>
        <taxon>Actinomycetes</taxon>
        <taxon>Micrococcales</taxon>
        <taxon>Brevibacteriaceae</taxon>
        <taxon>Brevibacterium</taxon>
    </lineage>
</organism>
<evidence type="ECO:0000313" key="7">
    <source>
        <dbReference type="EMBL" id="SMX95802.1"/>
    </source>
</evidence>
<dbReference type="EMBL" id="FXYZ01000036">
    <property type="protein sequence ID" value="SMY02689.1"/>
    <property type="molecule type" value="Genomic_DNA"/>
</dbReference>
<evidence type="ECO:0000256" key="3">
    <source>
        <dbReference type="SAM" id="SignalP"/>
    </source>
</evidence>
<dbReference type="AlphaFoldDB" id="A0A2A3YTH2"/>
<feature type="signal peptide" evidence="3">
    <location>
        <begin position="1"/>
        <end position="27"/>
    </location>
</feature>
<accession>A0A2H1KSS6</accession>
<evidence type="ECO:0008006" key="14">
    <source>
        <dbReference type="Google" id="ProtNLM"/>
    </source>
</evidence>
<dbReference type="Proteomes" id="UP000234289">
    <property type="component" value="Unassembled WGS sequence"/>
</dbReference>
<evidence type="ECO:0000313" key="5">
    <source>
        <dbReference type="EMBL" id="PCC42578.1"/>
    </source>
</evidence>
<dbReference type="EMBL" id="NRGQ01000018">
    <property type="protein sequence ID" value="PCC42578.1"/>
    <property type="molecule type" value="Genomic_DNA"/>
</dbReference>
<feature type="transmembrane region" description="Helical" evidence="2">
    <location>
        <begin position="241"/>
        <end position="259"/>
    </location>
</feature>
<protein>
    <recommendedName>
        <fullName evidence="14">CHRD domain-containing protein</fullName>
    </recommendedName>
</protein>
<keyword evidence="2" id="KW-1133">Transmembrane helix</keyword>
<dbReference type="Proteomes" id="UP000218377">
    <property type="component" value="Unassembled WGS sequence"/>
</dbReference>
<proteinExistence type="predicted"/>
<feature type="compositionally biased region" description="Basic and acidic residues" evidence="1">
    <location>
        <begin position="185"/>
        <end position="197"/>
    </location>
</feature>
<keyword evidence="2" id="KW-0812">Transmembrane</keyword>
<reference evidence="9 10" key="1">
    <citation type="journal article" date="2017" name="Elife">
        <title>Extensive horizontal gene transfer in cheese-associated bacteria.</title>
        <authorList>
            <person name="Bonham K.S."/>
            <person name="Wolfe B.E."/>
            <person name="Dutton R.J."/>
        </authorList>
    </citation>
    <scope>NUCLEOTIDE SEQUENCE [LARGE SCALE GENOMIC DNA]</scope>
    <source>
        <strain evidence="6 9">947_7</strain>
        <strain evidence="5 11">962_8</strain>
        <strain evidence="4 10">JB5</strain>
    </source>
</reference>
<evidence type="ECO:0000313" key="9">
    <source>
        <dbReference type="Proteomes" id="UP000217564"/>
    </source>
</evidence>
<accession>A0A2A3YTH2</accession>
<sequence length="269" mass="26783">MRTAKKLMLTPVLALTAFGLAVGPAAAATAGNSDSGENWTYQADLNEVNDSGASGDIMITLKGNKAMVTEHVEGLAETFQDGKYPHVQHIHVKAGGNGTCPTASADEDGDGVVSTPEGGAAYGEVSTTLTDSGDTSAAAAVDVKHAGIKGGSATYERTIDLDDKTVDAIKNGGASVVVHGLNPEDLPKDVQDKKSPLDDSLPLAATAPALCGTLADSQMGQPPKGGPDTGGGSTAGTDDTVMLAAGGGALVAAGAAFAISRKKKANSAH</sequence>
<dbReference type="RefSeq" id="WP_096157474.1">
    <property type="nucleotide sequence ID" value="NZ_FXYZ01000036.1"/>
</dbReference>
<evidence type="ECO:0000313" key="11">
    <source>
        <dbReference type="Proteomes" id="UP000218620"/>
    </source>
</evidence>
<dbReference type="Proteomes" id="UP000234327">
    <property type="component" value="Unassembled WGS sequence"/>
</dbReference>
<name>A0A2A3YTH2_BREAU</name>
<dbReference type="Proteomes" id="UP000217564">
    <property type="component" value="Unassembled WGS sequence"/>
</dbReference>
<evidence type="ECO:0000313" key="4">
    <source>
        <dbReference type="EMBL" id="PCC17512.1"/>
    </source>
</evidence>
<feature type="region of interest" description="Disordered" evidence="1">
    <location>
        <begin position="214"/>
        <end position="238"/>
    </location>
</feature>
<reference evidence="12" key="3">
    <citation type="submission" date="2017-03" db="EMBL/GenBank/DDBJ databases">
        <authorList>
            <person name="Monnet C."/>
        </authorList>
    </citation>
    <scope>NUCLEOTIDE SEQUENCE [LARGE SCALE GENOMIC DNA]</scope>
    <source>
        <strain evidence="12">CNRZ 920</strain>
    </source>
</reference>
<gene>
    <name evidence="7" type="ORF">BAUR920_02902</name>
    <name evidence="8" type="ORF">BAURA63_03688</name>
    <name evidence="6" type="ORF">CIK64_16555</name>
    <name evidence="5" type="ORF">CIK65_12700</name>
    <name evidence="4" type="ORF">CIK79_03940</name>
</gene>
<dbReference type="EMBL" id="NRGP01000028">
    <property type="protein sequence ID" value="PCC45178.1"/>
    <property type="molecule type" value="Genomic_DNA"/>
</dbReference>
<keyword evidence="3" id="KW-0732">Signal</keyword>
<evidence type="ECO:0000313" key="8">
    <source>
        <dbReference type="EMBL" id="SMY02689.1"/>
    </source>
</evidence>
<dbReference type="EMBL" id="NRGX01000001">
    <property type="protein sequence ID" value="PCC17512.1"/>
    <property type="molecule type" value="Genomic_DNA"/>
</dbReference>
<feature type="chain" id="PRO_5014282966" description="CHRD domain-containing protein" evidence="3">
    <location>
        <begin position="28"/>
        <end position="269"/>
    </location>
</feature>
<evidence type="ECO:0000256" key="2">
    <source>
        <dbReference type="SAM" id="Phobius"/>
    </source>
</evidence>